<dbReference type="InterPro" id="IPR009057">
    <property type="entry name" value="Homeodomain-like_sf"/>
</dbReference>
<dbReference type="PANTHER" id="PTHR30055">
    <property type="entry name" value="HTH-TYPE TRANSCRIPTIONAL REGULATOR RUTR"/>
    <property type="match status" value="1"/>
</dbReference>
<evidence type="ECO:0000313" key="7">
    <source>
        <dbReference type="Proteomes" id="UP000503336"/>
    </source>
</evidence>
<dbReference type="SUPFAM" id="SSF48498">
    <property type="entry name" value="Tetracyclin repressor-like, C-terminal domain"/>
    <property type="match status" value="1"/>
</dbReference>
<accession>A0A7L5BYS3</accession>
<dbReference type="InterPro" id="IPR041586">
    <property type="entry name" value="PsrA_TetR_C"/>
</dbReference>
<organism evidence="6 7">
    <name type="scientific">Pikeienuella piscinae</name>
    <dbReference type="NCBI Taxonomy" id="2748098"/>
    <lineage>
        <taxon>Bacteria</taxon>
        <taxon>Pseudomonadati</taxon>
        <taxon>Pseudomonadota</taxon>
        <taxon>Alphaproteobacteria</taxon>
        <taxon>Rhodobacterales</taxon>
        <taxon>Paracoccaceae</taxon>
        <taxon>Pikeienuella</taxon>
    </lineage>
</organism>
<evidence type="ECO:0000259" key="4">
    <source>
        <dbReference type="Pfam" id="PF00440"/>
    </source>
</evidence>
<reference evidence="6 7" key="1">
    <citation type="submission" date="2020-02" db="EMBL/GenBank/DDBJ databases">
        <title>complete genome sequence of Rhodobacteraceae bacterium.</title>
        <authorList>
            <person name="Park J."/>
            <person name="Kim Y.-S."/>
            <person name="Kim K.-H."/>
        </authorList>
    </citation>
    <scope>NUCLEOTIDE SEQUENCE [LARGE SCALE GENOMIC DNA]</scope>
    <source>
        <strain evidence="6 7">RR4-56</strain>
    </source>
</reference>
<evidence type="ECO:0000259" key="5">
    <source>
        <dbReference type="Pfam" id="PF17939"/>
    </source>
</evidence>
<dbReference type="InterPro" id="IPR036271">
    <property type="entry name" value="Tet_transcr_reg_TetR-rel_C_sf"/>
</dbReference>
<dbReference type="Pfam" id="PF00440">
    <property type="entry name" value="TetR_N"/>
    <property type="match status" value="1"/>
</dbReference>
<dbReference type="Proteomes" id="UP000503336">
    <property type="component" value="Chromosome"/>
</dbReference>
<dbReference type="InterPro" id="IPR001647">
    <property type="entry name" value="HTH_TetR"/>
</dbReference>
<dbReference type="Gene3D" id="1.10.357.10">
    <property type="entry name" value="Tetracycline Repressor, domain 2"/>
    <property type="match status" value="1"/>
</dbReference>
<dbReference type="RefSeq" id="WP_165100077.1">
    <property type="nucleotide sequence ID" value="NZ_CP049056.1"/>
</dbReference>
<dbReference type="SUPFAM" id="SSF46689">
    <property type="entry name" value="Homeodomain-like"/>
    <property type="match status" value="1"/>
</dbReference>
<feature type="domain" description="PsrA tetracyclin repressor-like C-terminal" evidence="5">
    <location>
        <begin position="92"/>
        <end position="203"/>
    </location>
</feature>
<evidence type="ECO:0000313" key="6">
    <source>
        <dbReference type="EMBL" id="QIE56611.1"/>
    </source>
</evidence>
<evidence type="ECO:0000256" key="2">
    <source>
        <dbReference type="ARBA" id="ARBA00023125"/>
    </source>
</evidence>
<dbReference type="Pfam" id="PF17939">
    <property type="entry name" value="TetR_C_30"/>
    <property type="match status" value="1"/>
</dbReference>
<dbReference type="AlphaFoldDB" id="A0A7L5BYS3"/>
<dbReference type="InterPro" id="IPR050109">
    <property type="entry name" value="HTH-type_TetR-like_transc_reg"/>
</dbReference>
<sequence>MAANSETYKRLVETAERLFAAEGIATVSMRRINQDAGQKNTSALHYHFGSKEALIEAIVGYRMSRVNTRRLEMLRRIEDSGEEIDLHKIVCAIVFPLAELLDDETGDNRYIQFLAQAYSDPVIRKTHLGPGRYDEGYKRCFDHIIALRKDVPSAILRQRLLIVTGALVHILSDFDKRRRDGRRVRPQHEVAAFVSNLVDFFLGAISAPSSADTAEAFRELGRTHA</sequence>
<keyword evidence="1" id="KW-0805">Transcription regulation</keyword>
<feature type="domain" description="HTH tetR-type" evidence="4">
    <location>
        <begin position="11"/>
        <end position="58"/>
    </location>
</feature>
<gene>
    <name evidence="6" type="ORF">G5B40_14905</name>
</gene>
<dbReference type="PANTHER" id="PTHR30055:SF234">
    <property type="entry name" value="HTH-TYPE TRANSCRIPTIONAL REGULATOR BETI"/>
    <property type="match status" value="1"/>
</dbReference>
<keyword evidence="3" id="KW-0804">Transcription</keyword>
<evidence type="ECO:0000256" key="1">
    <source>
        <dbReference type="ARBA" id="ARBA00023015"/>
    </source>
</evidence>
<dbReference type="GO" id="GO:0000976">
    <property type="term" value="F:transcription cis-regulatory region binding"/>
    <property type="evidence" value="ECO:0007669"/>
    <property type="project" value="TreeGrafter"/>
</dbReference>
<evidence type="ECO:0000256" key="3">
    <source>
        <dbReference type="ARBA" id="ARBA00023163"/>
    </source>
</evidence>
<dbReference type="EMBL" id="CP049056">
    <property type="protein sequence ID" value="QIE56611.1"/>
    <property type="molecule type" value="Genomic_DNA"/>
</dbReference>
<dbReference type="KEGG" id="hdh:G5B40_14905"/>
<name>A0A7L5BYS3_9RHOB</name>
<keyword evidence="7" id="KW-1185">Reference proteome</keyword>
<proteinExistence type="predicted"/>
<keyword evidence="2" id="KW-0238">DNA-binding</keyword>
<protein>
    <submittedName>
        <fullName evidence="6">TetR/AcrR family transcriptional regulator</fullName>
    </submittedName>
</protein>
<dbReference type="GO" id="GO:0003700">
    <property type="term" value="F:DNA-binding transcription factor activity"/>
    <property type="evidence" value="ECO:0007669"/>
    <property type="project" value="TreeGrafter"/>
</dbReference>